<dbReference type="InterPro" id="IPR029016">
    <property type="entry name" value="GAF-like_dom_sf"/>
</dbReference>
<protein>
    <submittedName>
        <fullName evidence="6">Unnamed protein product</fullName>
    </submittedName>
</protein>
<dbReference type="OrthoDB" id="62779at2759"/>
<evidence type="ECO:0000259" key="5">
    <source>
        <dbReference type="PROSITE" id="PS50178"/>
    </source>
</evidence>
<dbReference type="Gene3D" id="3.30.450.40">
    <property type="match status" value="1"/>
</dbReference>
<dbReference type="SUPFAM" id="SSF57903">
    <property type="entry name" value="FYVE/PHD zinc finger"/>
    <property type="match status" value="1"/>
</dbReference>
<dbReference type="CDD" id="cd15745">
    <property type="entry name" value="FYVE_RUFY4"/>
    <property type="match status" value="1"/>
</dbReference>
<dbReference type="InterPro" id="IPR000306">
    <property type="entry name" value="Znf_FYVE"/>
</dbReference>
<name>A0A9W6XRJ6_9STRA</name>
<dbReference type="InterPro" id="IPR013083">
    <property type="entry name" value="Znf_RING/FYVE/PHD"/>
</dbReference>
<evidence type="ECO:0000256" key="1">
    <source>
        <dbReference type="ARBA" id="ARBA00022723"/>
    </source>
</evidence>
<keyword evidence="3" id="KW-0862">Zinc</keyword>
<evidence type="ECO:0000313" key="6">
    <source>
        <dbReference type="EMBL" id="GMF43636.1"/>
    </source>
</evidence>
<dbReference type="Pfam" id="PF01590">
    <property type="entry name" value="GAF"/>
    <property type="match status" value="1"/>
</dbReference>
<evidence type="ECO:0000256" key="2">
    <source>
        <dbReference type="ARBA" id="ARBA00022771"/>
    </source>
</evidence>
<dbReference type="AlphaFoldDB" id="A0A9W6XRJ6"/>
<dbReference type="PANTHER" id="PTHR43102">
    <property type="entry name" value="SLR1143 PROTEIN"/>
    <property type="match status" value="1"/>
</dbReference>
<proteinExistence type="predicted"/>
<dbReference type="InterPro" id="IPR017455">
    <property type="entry name" value="Znf_FYVE-rel"/>
</dbReference>
<dbReference type="GO" id="GO:0008270">
    <property type="term" value="F:zinc ion binding"/>
    <property type="evidence" value="ECO:0007669"/>
    <property type="project" value="UniProtKB-KW"/>
</dbReference>
<accession>A0A9W6XRJ6</accession>
<organism evidence="6 7">
    <name type="scientific">Phytophthora fragariaefolia</name>
    <dbReference type="NCBI Taxonomy" id="1490495"/>
    <lineage>
        <taxon>Eukaryota</taxon>
        <taxon>Sar</taxon>
        <taxon>Stramenopiles</taxon>
        <taxon>Oomycota</taxon>
        <taxon>Peronosporomycetes</taxon>
        <taxon>Peronosporales</taxon>
        <taxon>Peronosporaceae</taxon>
        <taxon>Phytophthora</taxon>
    </lineage>
</organism>
<dbReference type="InterPro" id="IPR011011">
    <property type="entry name" value="Znf_FYVE_PHD"/>
</dbReference>
<evidence type="ECO:0000256" key="3">
    <source>
        <dbReference type="ARBA" id="ARBA00022833"/>
    </source>
</evidence>
<gene>
    <name evidence="6" type="ORF">Pfra01_001482800</name>
</gene>
<dbReference type="EMBL" id="BSXT01001576">
    <property type="protein sequence ID" value="GMF43636.1"/>
    <property type="molecule type" value="Genomic_DNA"/>
</dbReference>
<dbReference type="PANTHER" id="PTHR43102:SF2">
    <property type="entry name" value="GAF DOMAIN-CONTAINING PROTEIN"/>
    <property type="match status" value="1"/>
</dbReference>
<keyword evidence="1" id="KW-0479">Metal-binding</keyword>
<dbReference type="Proteomes" id="UP001165121">
    <property type="component" value="Unassembled WGS sequence"/>
</dbReference>
<dbReference type="SUPFAM" id="SSF55781">
    <property type="entry name" value="GAF domain-like"/>
    <property type="match status" value="1"/>
</dbReference>
<comment type="caution">
    <text evidence="6">The sequence shown here is derived from an EMBL/GenBank/DDBJ whole genome shotgun (WGS) entry which is preliminary data.</text>
</comment>
<reference evidence="6" key="1">
    <citation type="submission" date="2023-04" db="EMBL/GenBank/DDBJ databases">
        <title>Phytophthora fragariaefolia NBRC 109709.</title>
        <authorList>
            <person name="Ichikawa N."/>
            <person name="Sato H."/>
            <person name="Tonouchi N."/>
        </authorList>
    </citation>
    <scope>NUCLEOTIDE SEQUENCE</scope>
    <source>
        <strain evidence="6">NBRC 109709</strain>
    </source>
</reference>
<dbReference type="Pfam" id="PF01363">
    <property type="entry name" value="FYVE"/>
    <property type="match status" value="1"/>
</dbReference>
<feature type="domain" description="FYVE-type" evidence="5">
    <location>
        <begin position="397"/>
        <end position="451"/>
    </location>
</feature>
<dbReference type="PROSITE" id="PS50178">
    <property type="entry name" value="ZF_FYVE"/>
    <property type="match status" value="1"/>
</dbReference>
<sequence>MHAQSIPRTLAKTRAHFATCGVGLHYHNGRGGMSSRFATNEFSESYGAAPAGLVVTAPNGRDKLVMADQEICDDIVATVPKLNTAVIRDTYGRRWKQSHRRHGVDLFELTTTPGEEAVHEDLDIAYAVVAKAELRCHLNEVLNVLVTHESNTYESTMKALVGNKFKKGDVLFSQRRVLSSELRRQSVVASRFDMEKDEDESPEQALIGVNVATLRPRMPVDLGGTNKKTQKLCFSTFTQQYPGQDRAVHIMKTLPKELHDQLISRSDRTALRNEIDHLSVGFHIQSTHNSQGFAGSNTHVTRIFAHGYASPTPPTQFGERTGLTSSMSSKSSILASNAAELARRRESVMNPEAKHVLNVLTKSLRQFERVVRRRRFGFQTFIYFPTGYDDPSLEQACSICSKRFHLFRRDFFCHLCGHMVCGECSQLYEVEAQVGQLRRNRCCLQCVHRVDSCVFDDEDLLEALGPAVVAVDDALWYNDDKHHLAAGGVDVDTESMTSDSSSAEELSEQLYSEVPSENSKALDFLGRLVSPVASSFEYEFVSPVVKYAQPCSKSKRRRNLSKVEKVAHGVENYLSQSLRVMKDSYSSSEQCVVADIEERDYVFEFDAKQTKAEDHPMPPMPAHKKETRRLQAIEQMGVLQPEYDHAALDLVAQVAAKRLNCPIGFVSVVNEDNFHAVGTYNLPQEAFTLPRTNNVCIHAVYAEKPFVLKNPMRDMRFSQMRCIKDLGVKFYAGFPVHGPNGEVVASLCTADAVPHNNISTKDYATMEALAKLASELVTPKNRDIC</sequence>
<dbReference type="Gene3D" id="3.30.40.10">
    <property type="entry name" value="Zinc/RING finger domain, C3HC4 (zinc finger)"/>
    <property type="match status" value="1"/>
</dbReference>
<dbReference type="InterPro" id="IPR003018">
    <property type="entry name" value="GAF"/>
</dbReference>
<evidence type="ECO:0000256" key="4">
    <source>
        <dbReference type="PROSITE-ProRule" id="PRU00091"/>
    </source>
</evidence>
<evidence type="ECO:0000313" key="7">
    <source>
        <dbReference type="Proteomes" id="UP001165121"/>
    </source>
</evidence>
<keyword evidence="2 4" id="KW-0863">Zinc-finger</keyword>
<keyword evidence="7" id="KW-1185">Reference proteome</keyword>